<proteinExistence type="predicted"/>
<dbReference type="AlphaFoldDB" id="A0A6H0Y0D4"/>
<dbReference type="GO" id="GO:0022857">
    <property type="term" value="F:transmembrane transporter activity"/>
    <property type="evidence" value="ECO:0007669"/>
    <property type="project" value="InterPro"/>
</dbReference>
<keyword evidence="3 6" id="KW-0812">Transmembrane</keyword>
<keyword evidence="9" id="KW-1185">Reference proteome</keyword>
<evidence type="ECO:0000256" key="1">
    <source>
        <dbReference type="ARBA" id="ARBA00004141"/>
    </source>
</evidence>
<dbReference type="Proteomes" id="UP000503462">
    <property type="component" value="Chromosome 4"/>
</dbReference>
<evidence type="ECO:0000256" key="3">
    <source>
        <dbReference type="ARBA" id="ARBA00022692"/>
    </source>
</evidence>
<accession>A0A6H0Y0D4</accession>
<evidence type="ECO:0000313" key="8">
    <source>
        <dbReference type="EMBL" id="QIX00381.1"/>
    </source>
</evidence>
<feature type="transmembrane region" description="Helical" evidence="6">
    <location>
        <begin position="378"/>
        <end position="402"/>
    </location>
</feature>
<dbReference type="EMBL" id="CP051142">
    <property type="protein sequence ID" value="QIX00381.1"/>
    <property type="molecule type" value="Genomic_DNA"/>
</dbReference>
<evidence type="ECO:0000256" key="2">
    <source>
        <dbReference type="ARBA" id="ARBA00022448"/>
    </source>
</evidence>
<evidence type="ECO:0000256" key="6">
    <source>
        <dbReference type="SAM" id="Phobius"/>
    </source>
</evidence>
<reference evidence="8 9" key="1">
    <citation type="journal article" date="2016" name="Sci. Rep.">
        <title>Peltaster fructicola genome reveals evolution from an invasive phytopathogen to an ectophytic parasite.</title>
        <authorList>
            <person name="Xu C."/>
            <person name="Chen H."/>
            <person name="Gleason M.L."/>
            <person name="Xu J.R."/>
            <person name="Liu H."/>
            <person name="Zhang R."/>
            <person name="Sun G."/>
        </authorList>
    </citation>
    <scope>NUCLEOTIDE SEQUENCE [LARGE SCALE GENOMIC DNA]</scope>
    <source>
        <strain evidence="8 9">LNHT1506</strain>
    </source>
</reference>
<dbReference type="OrthoDB" id="2985014at2759"/>
<dbReference type="GO" id="GO:0016020">
    <property type="term" value="C:membrane"/>
    <property type="evidence" value="ECO:0007669"/>
    <property type="project" value="UniProtKB-SubCell"/>
</dbReference>
<gene>
    <name evidence="8" type="ORF">AMS68_005898</name>
</gene>
<evidence type="ECO:0000259" key="7">
    <source>
        <dbReference type="PROSITE" id="PS50850"/>
    </source>
</evidence>
<protein>
    <recommendedName>
        <fullName evidence="7">Major facilitator superfamily (MFS) profile domain-containing protein</fullName>
    </recommendedName>
</protein>
<dbReference type="Gene3D" id="1.20.1250.20">
    <property type="entry name" value="MFS general substrate transporter like domains"/>
    <property type="match status" value="1"/>
</dbReference>
<dbReference type="PANTHER" id="PTHR43791">
    <property type="entry name" value="PERMEASE-RELATED"/>
    <property type="match status" value="1"/>
</dbReference>
<evidence type="ECO:0000256" key="5">
    <source>
        <dbReference type="ARBA" id="ARBA00023136"/>
    </source>
</evidence>
<feature type="transmembrane region" description="Helical" evidence="6">
    <location>
        <begin position="289"/>
        <end position="313"/>
    </location>
</feature>
<keyword evidence="2" id="KW-0813">Transport</keyword>
<feature type="transmembrane region" description="Helical" evidence="6">
    <location>
        <begin position="186"/>
        <end position="208"/>
    </location>
</feature>
<name>A0A6H0Y0D4_9PEZI</name>
<dbReference type="PROSITE" id="PS50850">
    <property type="entry name" value="MFS"/>
    <property type="match status" value="1"/>
</dbReference>
<sequence length="506" mass="55744">MADAKTFDVEAKTFDDSPREKSIATDEDGNTVVVGVADNLVIDKHAERRLVRKFDVRILPLLAVMYLLNSLDKSNLGNAKTGGTFESDLGMAGTNEYNIVIAVFFIPYVLTAPFLGILGKKYGPSRVLPIMMACFGLMTVCMAAVQSFGGVFALRWFLGMAESAFFPLVIYYQTQFYKRGELARRLALFYAASNIAGAFGGLLAFGVFQIKNAALQNWRYLFIIEGSLTIVMSVVAFMFLPYSAAEARFLNDEEKKLAFYRMQIDSSAVVNEKFVLREALKIFKQPTSWMILGIEMCLGVPLQSVQLFLPQIVARLGYSTVKTNLYTVAPNIVGAVVLLILAFSSDLTRLRFPFVALGFLLTFLGFIIYAAIDVQHSLQVAYFATFLMTMGTSAPSVILDVWASNNIASENRRVVLTSVAVPVANMMGVLSSNIFFPSSAPNYIPALATTAAFGGTGILLTLLLGGWMVVDNRRRNLRQGLNRSGQDVPTELLAEGPASEHFRWYL</sequence>
<dbReference type="PANTHER" id="PTHR43791:SF50">
    <property type="entry name" value="TRANSPORTER, PUTATIVE (AFU_ORTHOLOGUE AFUA_2G00840)-RELATED"/>
    <property type="match status" value="1"/>
</dbReference>
<feature type="transmembrane region" description="Helical" evidence="6">
    <location>
        <begin position="220"/>
        <end position="240"/>
    </location>
</feature>
<feature type="transmembrane region" description="Helical" evidence="6">
    <location>
        <begin position="325"/>
        <end position="343"/>
    </location>
</feature>
<keyword evidence="5 6" id="KW-0472">Membrane</keyword>
<comment type="subcellular location">
    <subcellularLocation>
        <location evidence="1">Membrane</location>
        <topology evidence="1">Multi-pass membrane protein</topology>
    </subcellularLocation>
</comment>
<feature type="transmembrane region" description="Helical" evidence="6">
    <location>
        <begin position="154"/>
        <end position="174"/>
    </location>
</feature>
<feature type="transmembrane region" description="Helical" evidence="6">
    <location>
        <begin position="97"/>
        <end position="118"/>
    </location>
</feature>
<dbReference type="InterPro" id="IPR020846">
    <property type="entry name" value="MFS_dom"/>
</dbReference>
<dbReference type="SUPFAM" id="SSF103473">
    <property type="entry name" value="MFS general substrate transporter"/>
    <property type="match status" value="1"/>
</dbReference>
<feature type="transmembrane region" description="Helical" evidence="6">
    <location>
        <begin position="350"/>
        <end position="372"/>
    </location>
</feature>
<keyword evidence="4 6" id="KW-1133">Transmembrane helix</keyword>
<dbReference type="InterPro" id="IPR011701">
    <property type="entry name" value="MFS"/>
</dbReference>
<feature type="transmembrane region" description="Helical" evidence="6">
    <location>
        <begin position="442"/>
        <end position="470"/>
    </location>
</feature>
<dbReference type="FunFam" id="1.20.1250.20:FF:000013">
    <property type="entry name" value="MFS general substrate transporter"/>
    <property type="match status" value="1"/>
</dbReference>
<organism evidence="8 9">
    <name type="scientific">Peltaster fructicola</name>
    <dbReference type="NCBI Taxonomy" id="286661"/>
    <lineage>
        <taxon>Eukaryota</taxon>
        <taxon>Fungi</taxon>
        <taxon>Dikarya</taxon>
        <taxon>Ascomycota</taxon>
        <taxon>Pezizomycotina</taxon>
        <taxon>Dothideomycetes</taxon>
        <taxon>Dothideomycetes incertae sedis</taxon>
        <taxon>Peltaster</taxon>
    </lineage>
</organism>
<evidence type="ECO:0000313" key="9">
    <source>
        <dbReference type="Proteomes" id="UP000503462"/>
    </source>
</evidence>
<dbReference type="Pfam" id="PF07690">
    <property type="entry name" value="MFS_1"/>
    <property type="match status" value="1"/>
</dbReference>
<dbReference type="FunFam" id="1.20.1250.20:FF:000188">
    <property type="entry name" value="MFS general substrate transporter"/>
    <property type="match status" value="1"/>
</dbReference>
<feature type="transmembrane region" description="Helical" evidence="6">
    <location>
        <begin position="130"/>
        <end position="148"/>
    </location>
</feature>
<feature type="transmembrane region" description="Helical" evidence="6">
    <location>
        <begin position="414"/>
        <end position="436"/>
    </location>
</feature>
<evidence type="ECO:0000256" key="4">
    <source>
        <dbReference type="ARBA" id="ARBA00022989"/>
    </source>
</evidence>
<feature type="domain" description="Major facilitator superfamily (MFS) profile" evidence="7">
    <location>
        <begin position="58"/>
        <end position="469"/>
    </location>
</feature>
<dbReference type="InterPro" id="IPR036259">
    <property type="entry name" value="MFS_trans_sf"/>
</dbReference>